<keyword evidence="3" id="KW-1185">Reference proteome</keyword>
<proteinExistence type="predicted"/>
<feature type="region of interest" description="Disordered" evidence="1">
    <location>
        <begin position="41"/>
        <end position="66"/>
    </location>
</feature>
<dbReference type="Proteomes" id="UP000277108">
    <property type="component" value="Unassembled WGS sequence"/>
</dbReference>
<accession>A0A3N5BY64</accession>
<evidence type="ECO:0000256" key="1">
    <source>
        <dbReference type="SAM" id="MobiDB-lite"/>
    </source>
</evidence>
<dbReference type="EMBL" id="RKRK01000006">
    <property type="protein sequence ID" value="RPF54738.1"/>
    <property type="molecule type" value="Genomic_DNA"/>
</dbReference>
<organism evidence="2 3">
    <name type="scientific">Abyssicoccus albus</name>
    <dbReference type="NCBI Taxonomy" id="1817405"/>
    <lineage>
        <taxon>Bacteria</taxon>
        <taxon>Bacillati</taxon>
        <taxon>Bacillota</taxon>
        <taxon>Bacilli</taxon>
        <taxon>Bacillales</taxon>
        <taxon>Abyssicoccaceae</taxon>
    </lineage>
</organism>
<gene>
    <name evidence="2" type="ORF">EDD62_1698</name>
</gene>
<evidence type="ECO:0000313" key="3">
    <source>
        <dbReference type="Proteomes" id="UP000277108"/>
    </source>
</evidence>
<protein>
    <submittedName>
        <fullName evidence="2">Uncharacterized protein</fullName>
    </submittedName>
</protein>
<dbReference type="RefSeq" id="WP_123808598.1">
    <property type="nucleotide sequence ID" value="NZ_RKRK01000006.1"/>
</dbReference>
<dbReference type="AlphaFoldDB" id="A0A3N5BY64"/>
<sequence>MAKVNVITKAVIDGNPVGSAIQIDEKDFARFESIGYVVKDESKKTTTRTRKKSTPKKVEENKDEKK</sequence>
<feature type="compositionally biased region" description="Basic residues" evidence="1">
    <location>
        <begin position="45"/>
        <end position="55"/>
    </location>
</feature>
<feature type="compositionally biased region" description="Basic and acidic residues" evidence="1">
    <location>
        <begin position="56"/>
        <end position="66"/>
    </location>
</feature>
<comment type="caution">
    <text evidence="2">The sequence shown here is derived from an EMBL/GenBank/DDBJ whole genome shotgun (WGS) entry which is preliminary data.</text>
</comment>
<name>A0A3N5BY64_9BACL</name>
<evidence type="ECO:0000313" key="2">
    <source>
        <dbReference type="EMBL" id="RPF54738.1"/>
    </source>
</evidence>
<reference evidence="2 3" key="1">
    <citation type="submission" date="2018-11" db="EMBL/GenBank/DDBJ databases">
        <title>Genomic Encyclopedia of Type Strains, Phase IV (KMG-IV): sequencing the most valuable type-strain genomes for metagenomic binning, comparative biology and taxonomic classification.</title>
        <authorList>
            <person name="Goeker M."/>
        </authorList>
    </citation>
    <scope>NUCLEOTIDE SEQUENCE [LARGE SCALE GENOMIC DNA]</scope>
    <source>
        <strain evidence="2 3">DSM 29158</strain>
    </source>
</reference>